<accession>A0ABR3ZFE4</accession>
<keyword evidence="3" id="KW-1185">Reference proteome</keyword>
<reference evidence="2 3" key="1">
    <citation type="journal article" date="2024" name="IMA Fungus">
        <title>IMA Genome - F19 : A genome assembly and annotation guide to empower mycologists, including annotated draft genome sequences of Ceratocystis pirilliformis, Diaporthe australafricana, Fusarium ophioides, Paecilomyces lecythidis, and Sporothrix stenoceras.</title>
        <authorList>
            <person name="Aylward J."/>
            <person name="Wilson A.M."/>
            <person name="Visagie C.M."/>
            <person name="Spraker J."/>
            <person name="Barnes I."/>
            <person name="Buitendag C."/>
            <person name="Ceriani C."/>
            <person name="Del Mar Angel L."/>
            <person name="du Plessis D."/>
            <person name="Fuchs T."/>
            <person name="Gasser K."/>
            <person name="Kramer D."/>
            <person name="Li W."/>
            <person name="Munsamy K."/>
            <person name="Piso A."/>
            <person name="Price J.L."/>
            <person name="Sonnekus B."/>
            <person name="Thomas C."/>
            <person name="van der Nest A."/>
            <person name="van Dijk A."/>
            <person name="van Heerden A."/>
            <person name="van Vuuren N."/>
            <person name="Yilmaz N."/>
            <person name="Duong T.A."/>
            <person name="van der Merwe N.A."/>
            <person name="Wingfield M.J."/>
            <person name="Wingfield B.D."/>
        </authorList>
    </citation>
    <scope>NUCLEOTIDE SEQUENCE [LARGE SCALE GENOMIC DNA]</scope>
    <source>
        <strain evidence="2 3">CMW 5346</strain>
    </source>
</reference>
<comment type="caution">
    <text evidence="2">The sequence shown here is derived from an EMBL/GenBank/DDBJ whole genome shotgun (WGS) entry which is preliminary data.</text>
</comment>
<evidence type="ECO:0000313" key="3">
    <source>
        <dbReference type="Proteomes" id="UP001583186"/>
    </source>
</evidence>
<name>A0ABR3ZFE4_9PEZI</name>
<evidence type="ECO:0000256" key="1">
    <source>
        <dbReference type="SAM" id="MobiDB-lite"/>
    </source>
</evidence>
<dbReference type="EMBL" id="JAWCUI010000012">
    <property type="protein sequence ID" value="KAL1899421.1"/>
    <property type="molecule type" value="Genomic_DNA"/>
</dbReference>
<protein>
    <submittedName>
        <fullName evidence="2">Uncharacterized protein</fullName>
    </submittedName>
</protein>
<dbReference type="Proteomes" id="UP001583186">
    <property type="component" value="Unassembled WGS sequence"/>
</dbReference>
<feature type="compositionally biased region" description="Polar residues" evidence="1">
    <location>
        <begin position="101"/>
        <end position="111"/>
    </location>
</feature>
<sequence>MSTTLSTSPTGAATMTTDNTITNNNNLTAPSMSVSSSRASNLDDMWSADPSRRGSDASSATSMSTTDLSSGVSAEKFKSSLAVGGVPMAVSASEGGHAPKQNLTQTGTKQTPAPIRKLKHNTDPLERSFPKPEGDIDVGAALACDPLKWSLGHWKKNARDIAQLTTDAAASKKRFDAIKDELRRAQLDMAKTTR</sequence>
<evidence type="ECO:0000313" key="2">
    <source>
        <dbReference type="EMBL" id="KAL1899421.1"/>
    </source>
</evidence>
<feature type="compositionally biased region" description="Low complexity" evidence="1">
    <location>
        <begin position="56"/>
        <end position="70"/>
    </location>
</feature>
<feature type="region of interest" description="Disordered" evidence="1">
    <location>
        <begin position="90"/>
        <end position="115"/>
    </location>
</feature>
<feature type="compositionally biased region" description="Low complexity" evidence="1">
    <location>
        <begin position="10"/>
        <end position="40"/>
    </location>
</feature>
<gene>
    <name evidence="2" type="ORF">Sste5346_002817</name>
</gene>
<organism evidence="2 3">
    <name type="scientific">Sporothrix stenoceras</name>
    <dbReference type="NCBI Taxonomy" id="5173"/>
    <lineage>
        <taxon>Eukaryota</taxon>
        <taxon>Fungi</taxon>
        <taxon>Dikarya</taxon>
        <taxon>Ascomycota</taxon>
        <taxon>Pezizomycotina</taxon>
        <taxon>Sordariomycetes</taxon>
        <taxon>Sordariomycetidae</taxon>
        <taxon>Ophiostomatales</taxon>
        <taxon>Ophiostomataceae</taxon>
        <taxon>Sporothrix</taxon>
    </lineage>
</organism>
<proteinExistence type="predicted"/>
<feature type="region of interest" description="Disordered" evidence="1">
    <location>
        <begin position="1"/>
        <end position="74"/>
    </location>
</feature>